<feature type="domain" description="HTH deoR-type" evidence="4">
    <location>
        <begin position="18"/>
        <end position="73"/>
    </location>
</feature>
<evidence type="ECO:0000313" key="5">
    <source>
        <dbReference type="EMBL" id="NNU59850.1"/>
    </source>
</evidence>
<organism evidence="6 7">
    <name type="scientific">Ochrobactrum soli</name>
    <dbReference type="NCBI Taxonomy" id="2448455"/>
    <lineage>
        <taxon>Bacteria</taxon>
        <taxon>Pseudomonadati</taxon>
        <taxon>Pseudomonadota</taxon>
        <taxon>Alphaproteobacteria</taxon>
        <taxon>Hyphomicrobiales</taxon>
        <taxon>Brucellaceae</taxon>
        <taxon>Brucella/Ochrobactrum group</taxon>
        <taxon>Ochrobactrum</taxon>
    </lineage>
</organism>
<dbReference type="Gene3D" id="1.10.10.10">
    <property type="entry name" value="Winged helix-like DNA-binding domain superfamily/Winged helix DNA-binding domain"/>
    <property type="match status" value="1"/>
</dbReference>
<dbReference type="PANTHER" id="PTHR30363">
    <property type="entry name" value="HTH-TYPE TRANSCRIPTIONAL REGULATOR SRLR-RELATED"/>
    <property type="match status" value="1"/>
</dbReference>
<dbReference type="InterPro" id="IPR036388">
    <property type="entry name" value="WH-like_DNA-bd_sf"/>
</dbReference>
<reference evidence="6" key="2">
    <citation type="submission" date="2017-12" db="EMBL/GenBank/DDBJ databases">
        <authorList>
            <person name="Hurst M.R.H."/>
        </authorList>
    </citation>
    <scope>NUCLEOTIDE SEQUENCE [LARGE SCALE GENOMIC DNA]</scope>
    <source>
        <strain evidence="6">FI11154</strain>
    </source>
</reference>
<dbReference type="Pfam" id="PF00455">
    <property type="entry name" value="DeoRC"/>
    <property type="match status" value="1"/>
</dbReference>
<dbReference type="SUPFAM" id="SSF46785">
    <property type="entry name" value="Winged helix' DNA-binding domain"/>
    <property type="match status" value="1"/>
</dbReference>
<dbReference type="InterPro" id="IPR014036">
    <property type="entry name" value="DeoR-like_C"/>
</dbReference>
<evidence type="ECO:0000313" key="6">
    <source>
        <dbReference type="EMBL" id="SPL61785.1"/>
    </source>
</evidence>
<dbReference type="RefSeq" id="WP_109365976.1">
    <property type="nucleotide sequence ID" value="NZ_JABFCY010000003.1"/>
</dbReference>
<reference evidence="7" key="1">
    <citation type="submission" date="2017-12" db="EMBL/GenBank/DDBJ databases">
        <authorList>
            <person name="Diaz M."/>
        </authorList>
    </citation>
    <scope>NUCLEOTIDE SEQUENCE [LARGE SCALE GENOMIC DNA]</scope>
    <source>
        <strain evidence="7">FI11154</strain>
    </source>
</reference>
<accession>A0A2P9HCI8</accession>
<dbReference type="InterPro" id="IPR001034">
    <property type="entry name" value="DeoR_HTH"/>
</dbReference>
<protein>
    <submittedName>
        <fullName evidence="5">DeoR/GlpR transcriptional regulator</fullName>
    </submittedName>
    <submittedName>
        <fullName evidence="6">Transcriptional regulator, DeoR family</fullName>
    </submittedName>
</protein>
<dbReference type="AlphaFoldDB" id="A0A2P9HCI8"/>
<evidence type="ECO:0000256" key="3">
    <source>
        <dbReference type="ARBA" id="ARBA00023163"/>
    </source>
</evidence>
<keyword evidence="2" id="KW-0805">Transcription regulation</keyword>
<evidence type="ECO:0000256" key="2">
    <source>
        <dbReference type="ARBA" id="ARBA00023015"/>
    </source>
</evidence>
<evidence type="ECO:0000313" key="8">
    <source>
        <dbReference type="Proteomes" id="UP000574931"/>
    </source>
</evidence>
<dbReference type="InterPro" id="IPR037171">
    <property type="entry name" value="NagB/RpiA_transferase-like"/>
</dbReference>
<dbReference type="EMBL" id="JABFCY010000003">
    <property type="protein sequence ID" value="NNU59850.1"/>
    <property type="molecule type" value="Genomic_DNA"/>
</dbReference>
<evidence type="ECO:0000313" key="7">
    <source>
        <dbReference type="Proteomes" id="UP000246073"/>
    </source>
</evidence>
<keyword evidence="3" id="KW-0804">Transcription</keyword>
<reference evidence="5 8" key="3">
    <citation type="submission" date="2020-05" db="EMBL/GenBank/DDBJ databases">
        <title>Draft Genome Sequence of Ochrobactrum soli Isolated from Stable Fly Gut.</title>
        <authorList>
            <person name="Pileggi M.T."/>
            <person name="Vazhakkala L.J."/>
            <person name="Wong C.N."/>
        </authorList>
    </citation>
    <scope>NUCLEOTIDE SEQUENCE [LARGE SCALE GENOMIC DNA]</scope>
    <source>
        <strain evidence="5 8">MTP-C0764</strain>
    </source>
</reference>
<dbReference type="PROSITE" id="PS51000">
    <property type="entry name" value="HTH_DEOR_2"/>
    <property type="match status" value="1"/>
</dbReference>
<gene>
    <name evidence="5" type="ORF">HKX02_06205</name>
    <name evidence="6" type="ORF">OHAE_4577</name>
</gene>
<keyword evidence="1" id="KW-0678">Repressor</keyword>
<dbReference type="Gene3D" id="3.40.50.1360">
    <property type="match status" value="1"/>
</dbReference>
<dbReference type="PRINTS" id="PR00037">
    <property type="entry name" value="HTHLACR"/>
</dbReference>
<sequence>MTDKQKDIQPAEAKRLPARVRHAHLVDAARKRGFLQVVDIAAELGVSEMTIRRDLVELERDGLLVRTHGGAVIDEDAPEPFLDREEPAFSARLREHNPEKLSIVAKALELVERRMSVALDVGSTTYLLAEALCDTVGVKFFTSSLRTAQLLGGAQREVYVPAGQIRGEELSICGKSACDEFERLWFDIAFIGVSGITADGLFDYSPEDSDLKRVYLRRANRKVLLCHSAKFNHMSLIRIADLDEIDTLISDAAPPPNIASALSRANVEIIIAPPVTGI</sequence>
<dbReference type="Pfam" id="PF08220">
    <property type="entry name" value="HTH_DeoR"/>
    <property type="match status" value="1"/>
</dbReference>
<dbReference type="Proteomes" id="UP000574931">
    <property type="component" value="Unassembled WGS sequence"/>
</dbReference>
<dbReference type="SMART" id="SM01134">
    <property type="entry name" value="DeoRC"/>
    <property type="match status" value="1"/>
</dbReference>
<keyword evidence="8" id="KW-1185">Reference proteome</keyword>
<proteinExistence type="predicted"/>
<name>A0A2P9HCI8_9HYPH</name>
<dbReference type="Proteomes" id="UP000246073">
    <property type="component" value="Unassembled WGS sequence"/>
</dbReference>
<dbReference type="EMBL" id="OOFM01000001">
    <property type="protein sequence ID" value="SPL61785.1"/>
    <property type="molecule type" value="Genomic_DNA"/>
</dbReference>
<evidence type="ECO:0000259" key="4">
    <source>
        <dbReference type="PROSITE" id="PS51000"/>
    </source>
</evidence>
<dbReference type="InterPro" id="IPR050313">
    <property type="entry name" value="Carb_Metab_HTH_regulators"/>
</dbReference>
<dbReference type="InterPro" id="IPR036390">
    <property type="entry name" value="WH_DNA-bd_sf"/>
</dbReference>
<dbReference type="SUPFAM" id="SSF100950">
    <property type="entry name" value="NagB/RpiA/CoA transferase-like"/>
    <property type="match status" value="1"/>
</dbReference>
<dbReference type="GO" id="GO:0003700">
    <property type="term" value="F:DNA-binding transcription factor activity"/>
    <property type="evidence" value="ECO:0007669"/>
    <property type="project" value="InterPro"/>
</dbReference>
<evidence type="ECO:0000256" key="1">
    <source>
        <dbReference type="ARBA" id="ARBA00022491"/>
    </source>
</evidence>
<dbReference type="PANTHER" id="PTHR30363:SF4">
    <property type="entry name" value="GLYCEROL-3-PHOSPHATE REGULON REPRESSOR"/>
    <property type="match status" value="1"/>
</dbReference>
<dbReference type="SMART" id="SM00420">
    <property type="entry name" value="HTH_DEOR"/>
    <property type="match status" value="1"/>
</dbReference>